<dbReference type="Proteomes" id="UP000807353">
    <property type="component" value="Unassembled WGS sequence"/>
</dbReference>
<keyword evidence="1" id="KW-0812">Transmembrane</keyword>
<protein>
    <submittedName>
        <fullName evidence="2">Uncharacterized protein</fullName>
    </submittedName>
</protein>
<reference evidence="2" key="1">
    <citation type="submission" date="2020-11" db="EMBL/GenBank/DDBJ databases">
        <authorList>
            <consortium name="DOE Joint Genome Institute"/>
            <person name="Ahrendt S."/>
            <person name="Riley R."/>
            <person name="Andreopoulos W."/>
            <person name="Labutti K."/>
            <person name="Pangilinan J."/>
            <person name="Ruiz-Duenas F.J."/>
            <person name="Barrasa J.M."/>
            <person name="Sanchez-Garcia M."/>
            <person name="Camarero S."/>
            <person name="Miyauchi S."/>
            <person name="Serrano A."/>
            <person name="Linde D."/>
            <person name="Babiker R."/>
            <person name="Drula E."/>
            <person name="Ayuso-Fernandez I."/>
            <person name="Pacheco R."/>
            <person name="Padilla G."/>
            <person name="Ferreira P."/>
            <person name="Barriuso J."/>
            <person name="Kellner H."/>
            <person name="Castanera R."/>
            <person name="Alfaro M."/>
            <person name="Ramirez L."/>
            <person name="Pisabarro A.G."/>
            <person name="Kuo A."/>
            <person name="Tritt A."/>
            <person name="Lipzen A."/>
            <person name="He G."/>
            <person name="Yan M."/>
            <person name="Ng V."/>
            <person name="Cullen D."/>
            <person name="Martin F."/>
            <person name="Rosso M.-N."/>
            <person name="Henrissat B."/>
            <person name="Hibbett D."/>
            <person name="Martinez A.T."/>
            <person name="Grigoriev I.V."/>
        </authorList>
    </citation>
    <scope>NUCLEOTIDE SEQUENCE</scope>
    <source>
        <strain evidence="2">CBS 247.69</strain>
    </source>
</reference>
<evidence type="ECO:0000256" key="1">
    <source>
        <dbReference type="SAM" id="Phobius"/>
    </source>
</evidence>
<dbReference type="AlphaFoldDB" id="A0A9P6CIC2"/>
<organism evidence="2 3">
    <name type="scientific">Collybia nuda</name>
    <dbReference type="NCBI Taxonomy" id="64659"/>
    <lineage>
        <taxon>Eukaryota</taxon>
        <taxon>Fungi</taxon>
        <taxon>Dikarya</taxon>
        <taxon>Basidiomycota</taxon>
        <taxon>Agaricomycotina</taxon>
        <taxon>Agaricomycetes</taxon>
        <taxon>Agaricomycetidae</taxon>
        <taxon>Agaricales</taxon>
        <taxon>Tricholomatineae</taxon>
        <taxon>Clitocybaceae</taxon>
        <taxon>Collybia</taxon>
    </lineage>
</organism>
<accession>A0A9P6CIC2</accession>
<proteinExistence type="predicted"/>
<sequence length="64" mass="7739">MIIHLPSFTRNSASMWWSRWRASESALVWLIFSRCLVHIFFNYVYNFFLLYHSDEPTDAPTPLR</sequence>
<keyword evidence="1" id="KW-0472">Membrane</keyword>
<name>A0A9P6CIC2_9AGAR</name>
<keyword evidence="3" id="KW-1185">Reference proteome</keyword>
<keyword evidence="1" id="KW-1133">Transmembrane helix</keyword>
<comment type="caution">
    <text evidence="2">The sequence shown here is derived from an EMBL/GenBank/DDBJ whole genome shotgun (WGS) entry which is preliminary data.</text>
</comment>
<evidence type="ECO:0000313" key="2">
    <source>
        <dbReference type="EMBL" id="KAF9463165.1"/>
    </source>
</evidence>
<feature type="transmembrane region" description="Helical" evidence="1">
    <location>
        <begin position="26"/>
        <end position="45"/>
    </location>
</feature>
<gene>
    <name evidence="2" type="ORF">BDZ94DRAFT_1259764</name>
</gene>
<evidence type="ECO:0000313" key="3">
    <source>
        <dbReference type="Proteomes" id="UP000807353"/>
    </source>
</evidence>
<dbReference type="EMBL" id="MU150265">
    <property type="protein sequence ID" value="KAF9463165.1"/>
    <property type="molecule type" value="Genomic_DNA"/>
</dbReference>